<dbReference type="GO" id="GO:0005576">
    <property type="term" value="C:extracellular region"/>
    <property type="evidence" value="ECO:0007669"/>
    <property type="project" value="UniProtKB-SubCell"/>
</dbReference>
<feature type="domain" description="Peptidase A1" evidence="13">
    <location>
        <begin position="100"/>
        <end position="432"/>
    </location>
</feature>
<feature type="active site" evidence="10">
    <location>
        <position position="118"/>
    </location>
</feature>
<evidence type="ECO:0000256" key="6">
    <source>
        <dbReference type="ARBA" id="ARBA00022750"/>
    </source>
</evidence>
<evidence type="ECO:0000256" key="8">
    <source>
        <dbReference type="ARBA" id="ARBA00023157"/>
    </source>
</evidence>
<evidence type="ECO:0000256" key="7">
    <source>
        <dbReference type="ARBA" id="ARBA00022801"/>
    </source>
</evidence>
<dbReference type="PROSITE" id="PS00141">
    <property type="entry name" value="ASP_PROTEASE"/>
    <property type="match status" value="2"/>
</dbReference>
<dbReference type="GO" id="GO:0005764">
    <property type="term" value="C:lysosome"/>
    <property type="evidence" value="ECO:0007669"/>
    <property type="project" value="TreeGrafter"/>
</dbReference>
<keyword evidence="12" id="KW-0812">Transmembrane</keyword>
<dbReference type="PANTHER" id="PTHR47966:SF45">
    <property type="entry name" value="PEPTIDASE A1 DOMAIN-CONTAINING PROTEIN"/>
    <property type="match status" value="1"/>
</dbReference>
<dbReference type="PROSITE" id="PS51767">
    <property type="entry name" value="PEPTIDASE_A1"/>
    <property type="match status" value="1"/>
</dbReference>
<comment type="similarity">
    <text evidence="2 11">Belongs to the peptidase A1 family.</text>
</comment>
<feature type="transmembrane region" description="Helical" evidence="12">
    <location>
        <begin position="9"/>
        <end position="32"/>
    </location>
</feature>
<evidence type="ECO:0000256" key="12">
    <source>
        <dbReference type="SAM" id="Phobius"/>
    </source>
</evidence>
<dbReference type="InterPro" id="IPR033121">
    <property type="entry name" value="PEPTIDASE_A1"/>
</dbReference>
<dbReference type="FunFam" id="2.40.70.10:FF:000058">
    <property type="entry name" value="ASpartyl Protease"/>
    <property type="match status" value="1"/>
</dbReference>
<sequence>MHISLSADFIYNFCIITLLVGHLHILLTQAVVHKITLNRVESVRKKFIRLDKWSEFKLQQDKAKLARWNKGKNKLSETNELTKSAATFQQPINDYNDMEYVGNITIGNPQQPFRVILDTGSANLWVPDNSCSSEEECERICTDVDLCDFFCPPACCGEEAQQAYENSASNPCNSKNLFLSSISSSYKSDGHADGPQLEVNNTTFGLATEIAPFFENIHVDGILGLAFQSVADDHIKPPLINAIDQNLLDEPILTVYLSQHGNDQNVRAGVFTYGGLDTVNCNTTAGVHYVKLSAATYFQFKMDGIYVNGHVLDSNQVDVISDTGTSFIAGPAAIVKKIADIVGAKYNSELQLYLLKCSAKYPPVEFMIDTKKYSIPYYQLTIDVGLSEEKGCAFGIYPTNTGSHGPAWILGDPFIRQYCNVYDYGQKRIGFAPAIL</sequence>
<dbReference type="WBParaSite" id="jg10173">
    <property type="protein sequence ID" value="jg10173"/>
    <property type="gene ID" value="jg10173"/>
</dbReference>
<evidence type="ECO:0000313" key="14">
    <source>
        <dbReference type="Proteomes" id="UP000887574"/>
    </source>
</evidence>
<name>A0A915CME2_9BILA</name>
<dbReference type="Pfam" id="PF00026">
    <property type="entry name" value="Asp"/>
    <property type="match status" value="2"/>
</dbReference>
<dbReference type="InterPro" id="IPR034164">
    <property type="entry name" value="Pepsin-like_dom"/>
</dbReference>
<evidence type="ECO:0000256" key="11">
    <source>
        <dbReference type="RuleBase" id="RU000454"/>
    </source>
</evidence>
<keyword evidence="6 11" id="KW-0064">Aspartyl protease</keyword>
<keyword evidence="5" id="KW-0732">Signal</keyword>
<keyword evidence="8" id="KW-1015">Disulfide bond</keyword>
<evidence type="ECO:0000256" key="4">
    <source>
        <dbReference type="ARBA" id="ARBA00022670"/>
    </source>
</evidence>
<evidence type="ECO:0000256" key="2">
    <source>
        <dbReference type="ARBA" id="ARBA00007447"/>
    </source>
</evidence>
<dbReference type="PRINTS" id="PR00792">
    <property type="entry name" value="PEPSIN"/>
</dbReference>
<evidence type="ECO:0000256" key="10">
    <source>
        <dbReference type="PIRSR" id="PIRSR601461-1"/>
    </source>
</evidence>
<accession>A0A915CME2</accession>
<keyword evidence="12" id="KW-0472">Membrane</keyword>
<keyword evidence="7 11" id="KW-0378">Hydrolase</keyword>
<proteinExistence type="inferred from homology"/>
<feature type="active site" evidence="10">
    <location>
        <position position="322"/>
    </location>
</feature>
<evidence type="ECO:0000256" key="5">
    <source>
        <dbReference type="ARBA" id="ARBA00022729"/>
    </source>
</evidence>
<protein>
    <submittedName>
        <fullName evidence="15">Peptidase A1 domain-containing protein</fullName>
    </submittedName>
</protein>
<dbReference type="InterPro" id="IPR001969">
    <property type="entry name" value="Aspartic_peptidase_AS"/>
</dbReference>
<keyword evidence="3" id="KW-0964">Secreted</keyword>
<evidence type="ECO:0000259" key="13">
    <source>
        <dbReference type="PROSITE" id="PS51767"/>
    </source>
</evidence>
<dbReference type="Proteomes" id="UP000887574">
    <property type="component" value="Unplaced"/>
</dbReference>
<dbReference type="GO" id="GO:0004190">
    <property type="term" value="F:aspartic-type endopeptidase activity"/>
    <property type="evidence" value="ECO:0007669"/>
    <property type="project" value="UniProtKB-KW"/>
</dbReference>
<evidence type="ECO:0000256" key="3">
    <source>
        <dbReference type="ARBA" id="ARBA00022525"/>
    </source>
</evidence>
<evidence type="ECO:0000256" key="1">
    <source>
        <dbReference type="ARBA" id="ARBA00004613"/>
    </source>
</evidence>
<organism evidence="14 15">
    <name type="scientific">Ditylenchus dipsaci</name>
    <dbReference type="NCBI Taxonomy" id="166011"/>
    <lineage>
        <taxon>Eukaryota</taxon>
        <taxon>Metazoa</taxon>
        <taxon>Ecdysozoa</taxon>
        <taxon>Nematoda</taxon>
        <taxon>Chromadorea</taxon>
        <taxon>Rhabditida</taxon>
        <taxon>Tylenchina</taxon>
        <taxon>Tylenchomorpha</taxon>
        <taxon>Sphaerularioidea</taxon>
        <taxon>Anguinidae</taxon>
        <taxon>Anguininae</taxon>
        <taxon>Ditylenchus</taxon>
    </lineage>
</organism>
<keyword evidence="9" id="KW-0325">Glycoprotein</keyword>
<keyword evidence="4 11" id="KW-0645">Protease</keyword>
<dbReference type="CDD" id="cd05471">
    <property type="entry name" value="pepsin_like"/>
    <property type="match status" value="1"/>
</dbReference>
<dbReference type="AlphaFoldDB" id="A0A915CME2"/>
<dbReference type="Gene3D" id="2.40.70.10">
    <property type="entry name" value="Acid Proteases"/>
    <property type="match status" value="2"/>
</dbReference>
<keyword evidence="12" id="KW-1133">Transmembrane helix</keyword>
<keyword evidence="14" id="KW-1185">Reference proteome</keyword>
<comment type="subcellular location">
    <subcellularLocation>
        <location evidence="1">Secreted</location>
    </subcellularLocation>
</comment>
<dbReference type="InterPro" id="IPR021109">
    <property type="entry name" value="Peptidase_aspartic_dom_sf"/>
</dbReference>
<dbReference type="SUPFAM" id="SSF50630">
    <property type="entry name" value="Acid proteases"/>
    <property type="match status" value="1"/>
</dbReference>
<evidence type="ECO:0000256" key="9">
    <source>
        <dbReference type="ARBA" id="ARBA00023180"/>
    </source>
</evidence>
<dbReference type="GO" id="GO:0006508">
    <property type="term" value="P:proteolysis"/>
    <property type="evidence" value="ECO:0007669"/>
    <property type="project" value="UniProtKB-KW"/>
</dbReference>
<dbReference type="InterPro" id="IPR001461">
    <property type="entry name" value="Aspartic_peptidase_A1"/>
</dbReference>
<evidence type="ECO:0000313" key="15">
    <source>
        <dbReference type="WBParaSite" id="jg10173"/>
    </source>
</evidence>
<reference evidence="15" key="1">
    <citation type="submission" date="2022-11" db="UniProtKB">
        <authorList>
            <consortium name="WormBaseParasite"/>
        </authorList>
    </citation>
    <scope>IDENTIFICATION</scope>
</reference>
<dbReference type="PANTHER" id="PTHR47966">
    <property type="entry name" value="BETA-SITE APP-CLEAVING ENZYME, ISOFORM A-RELATED"/>
    <property type="match status" value="1"/>
</dbReference>